<protein>
    <submittedName>
        <fullName evidence="1">Uncharacterized protein</fullName>
    </submittedName>
</protein>
<accession>A0A975FLQ3</accession>
<reference evidence="1" key="1">
    <citation type="submission" date="2021-03" db="EMBL/GenBank/DDBJ databases">
        <title>Agromyces archimandritus sp. nov., isolated from the cockroach Archimandrita tessellata.</title>
        <authorList>
            <person name="Guzman J."/>
            <person name="Ortuzar M."/>
            <person name="Poehlein A."/>
            <person name="Daniel R."/>
            <person name="Trujillo M."/>
            <person name="Vilcinskas A."/>
        </authorList>
    </citation>
    <scope>NUCLEOTIDE SEQUENCE</scope>
    <source>
        <strain evidence="1">G127AT</strain>
    </source>
</reference>
<dbReference type="KEGG" id="aarc:G127AT_14275"/>
<dbReference type="EMBL" id="CP071696">
    <property type="protein sequence ID" value="QTX04420.1"/>
    <property type="molecule type" value="Genomic_DNA"/>
</dbReference>
<name>A0A975FLQ3_9MICO</name>
<organism evidence="1 2">
    <name type="scientific">Agromyces archimandritae</name>
    <dbReference type="NCBI Taxonomy" id="2781962"/>
    <lineage>
        <taxon>Bacteria</taxon>
        <taxon>Bacillati</taxon>
        <taxon>Actinomycetota</taxon>
        <taxon>Actinomycetes</taxon>
        <taxon>Micrococcales</taxon>
        <taxon>Microbacteriaceae</taxon>
        <taxon>Agromyces</taxon>
    </lineage>
</organism>
<evidence type="ECO:0000313" key="1">
    <source>
        <dbReference type="EMBL" id="QTX04420.1"/>
    </source>
</evidence>
<sequence length="92" mass="9869">MSFAEADQFLPPEATYLVQDASPRFGEKPGYSPSDFGSSRWVVIAACADGDVLERSETIEMAVVRADDLTTSDTRAAEDGAYADAVTCNFGH</sequence>
<evidence type="ECO:0000313" key="2">
    <source>
        <dbReference type="Proteomes" id="UP000671914"/>
    </source>
</evidence>
<dbReference type="RefSeq" id="WP_210897988.1">
    <property type="nucleotide sequence ID" value="NZ_CP071696.1"/>
</dbReference>
<dbReference type="AlphaFoldDB" id="A0A975FLQ3"/>
<keyword evidence="2" id="KW-1185">Reference proteome</keyword>
<proteinExistence type="predicted"/>
<gene>
    <name evidence="1" type="ORF">G127AT_14275</name>
</gene>
<dbReference type="Proteomes" id="UP000671914">
    <property type="component" value="Chromosome"/>
</dbReference>